<dbReference type="Proteomes" id="UP000178129">
    <property type="component" value="Unassembled WGS sequence"/>
</dbReference>
<name>A0A1E1LBU7_9HELO</name>
<dbReference type="InParanoid" id="A0A1E1LBU7"/>
<organism evidence="2 3">
    <name type="scientific">Rhynchosporium graminicola</name>
    <dbReference type="NCBI Taxonomy" id="2792576"/>
    <lineage>
        <taxon>Eukaryota</taxon>
        <taxon>Fungi</taxon>
        <taxon>Dikarya</taxon>
        <taxon>Ascomycota</taxon>
        <taxon>Pezizomycotina</taxon>
        <taxon>Leotiomycetes</taxon>
        <taxon>Helotiales</taxon>
        <taxon>Ploettnerulaceae</taxon>
        <taxon>Rhynchosporium</taxon>
    </lineage>
</organism>
<evidence type="ECO:0000256" key="1">
    <source>
        <dbReference type="SAM" id="MobiDB-lite"/>
    </source>
</evidence>
<evidence type="ECO:0000313" key="2">
    <source>
        <dbReference type="EMBL" id="CZT07179.1"/>
    </source>
</evidence>
<feature type="compositionally biased region" description="Basic and acidic residues" evidence="1">
    <location>
        <begin position="130"/>
        <end position="140"/>
    </location>
</feature>
<feature type="compositionally biased region" description="Polar residues" evidence="1">
    <location>
        <begin position="148"/>
        <end position="158"/>
    </location>
</feature>
<feature type="region of interest" description="Disordered" evidence="1">
    <location>
        <begin position="1"/>
        <end position="211"/>
    </location>
</feature>
<proteinExistence type="predicted"/>
<gene>
    <name evidence="2" type="ORF">RCO7_09719</name>
</gene>
<protein>
    <submittedName>
        <fullName evidence="2">Uncharacterized protein</fullName>
    </submittedName>
</protein>
<feature type="compositionally biased region" description="Polar residues" evidence="1">
    <location>
        <begin position="1"/>
        <end position="11"/>
    </location>
</feature>
<reference evidence="3" key="1">
    <citation type="submission" date="2016-03" db="EMBL/GenBank/DDBJ databases">
        <authorList>
            <person name="Ploux O."/>
        </authorList>
    </citation>
    <scope>NUCLEOTIDE SEQUENCE [LARGE SCALE GENOMIC DNA]</scope>
    <source>
        <strain evidence="3">UK7</strain>
    </source>
</reference>
<accession>A0A1E1LBU7</accession>
<feature type="compositionally biased region" description="Pro residues" evidence="1">
    <location>
        <begin position="21"/>
        <end position="32"/>
    </location>
</feature>
<dbReference type="EMBL" id="FJUW01000041">
    <property type="protein sequence ID" value="CZT07179.1"/>
    <property type="molecule type" value="Genomic_DNA"/>
</dbReference>
<keyword evidence="3" id="KW-1185">Reference proteome</keyword>
<comment type="caution">
    <text evidence="2">The sequence shown here is derived from an EMBL/GenBank/DDBJ whole genome shotgun (WGS) entry which is preliminary data.</text>
</comment>
<feature type="compositionally biased region" description="Acidic residues" evidence="1">
    <location>
        <begin position="118"/>
        <end position="128"/>
    </location>
</feature>
<sequence length="211" mass="22644">MSTASPTTLEGTSSPSLRTPIPLPISSPPTPISQPTSIQGQTSRPPSPSIDDISGFPRINTGCEIDSKDDEAFNTAAYPYPNSNATPTASPDLKTNEDPFAAQGKEFTFAAKDRDGEGDGEGEDDMNEEQGPKAQRENAKRQRALSDGTASRSPTRSSPQKHKGSKGSLSRDGDASKTNERESKHHSTHSSHFEKGWARMTGRRSSKGEKD</sequence>
<dbReference type="AlphaFoldDB" id="A0A1E1LBU7"/>
<evidence type="ECO:0000313" key="3">
    <source>
        <dbReference type="Proteomes" id="UP000178129"/>
    </source>
</evidence>
<feature type="compositionally biased region" description="Basic and acidic residues" evidence="1">
    <location>
        <begin position="169"/>
        <end position="197"/>
    </location>
</feature>